<dbReference type="RefSeq" id="WP_096799999.1">
    <property type="nucleotide sequence ID" value="NZ_CP023564.1"/>
</dbReference>
<keyword evidence="1" id="KW-1133">Transmembrane helix</keyword>
<dbReference type="AlphaFoldDB" id="A0A291GZ92"/>
<evidence type="ECO:0000313" key="2">
    <source>
        <dbReference type="EMBL" id="ATG55539.1"/>
    </source>
</evidence>
<reference evidence="2 3" key="1">
    <citation type="journal article" date="2014" name="Int. J. Syst. Evol. Microbiol.">
        <title>Brachybacterium ginsengisoli sp. nov., isolated from soil of a ginseng field.</title>
        <authorList>
            <person name="Hoang V.A."/>
            <person name="Kim Y.J."/>
            <person name="Nguyen N.L."/>
            <person name="Yang D.C."/>
        </authorList>
    </citation>
    <scope>NUCLEOTIDE SEQUENCE [LARGE SCALE GENOMIC DNA]</scope>
    <source>
        <strain evidence="2 3">DCY80</strain>
    </source>
</reference>
<keyword evidence="1" id="KW-0472">Membrane</keyword>
<evidence type="ECO:0000256" key="1">
    <source>
        <dbReference type="SAM" id="Phobius"/>
    </source>
</evidence>
<protein>
    <submittedName>
        <fullName evidence="2">Uncharacterized protein</fullName>
    </submittedName>
</protein>
<name>A0A291GZ92_9MICO</name>
<keyword evidence="1" id="KW-0812">Transmembrane</keyword>
<dbReference type="OrthoDB" id="4793444at2"/>
<sequence>MIRPWLGLPVKLALGALVAVGLQLACLLVGLILPLPMMIALGLLGGAVWWVLGSGAERADQLHAPALDLDVDYALPHAQDTRVRRLEDLAHGAQPSRRMTSRGLVRTLGEIADERARDPDAPPLSAGLTQLIETARHPDAEGHPVGPLDRRALHRCLHELAPREERDR</sequence>
<dbReference type="KEGG" id="bgg:CFK41_12715"/>
<keyword evidence="3" id="KW-1185">Reference proteome</keyword>
<organism evidence="2 3">
    <name type="scientific">Brachybacterium ginsengisoli</name>
    <dbReference type="NCBI Taxonomy" id="1331682"/>
    <lineage>
        <taxon>Bacteria</taxon>
        <taxon>Bacillati</taxon>
        <taxon>Actinomycetota</taxon>
        <taxon>Actinomycetes</taxon>
        <taxon>Micrococcales</taxon>
        <taxon>Dermabacteraceae</taxon>
        <taxon>Brachybacterium</taxon>
    </lineage>
</organism>
<gene>
    <name evidence="2" type="ORF">CFK41_12715</name>
</gene>
<proteinExistence type="predicted"/>
<accession>A0A291GZ92</accession>
<feature type="transmembrane region" description="Helical" evidence="1">
    <location>
        <begin position="39"/>
        <end position="56"/>
    </location>
</feature>
<feature type="transmembrane region" description="Helical" evidence="1">
    <location>
        <begin position="12"/>
        <end position="33"/>
    </location>
</feature>
<dbReference type="EMBL" id="CP023564">
    <property type="protein sequence ID" value="ATG55539.1"/>
    <property type="molecule type" value="Genomic_DNA"/>
</dbReference>
<dbReference type="Proteomes" id="UP000217889">
    <property type="component" value="Chromosome"/>
</dbReference>
<evidence type="ECO:0000313" key="3">
    <source>
        <dbReference type="Proteomes" id="UP000217889"/>
    </source>
</evidence>